<keyword evidence="2" id="KW-1185">Reference proteome</keyword>
<reference evidence="1" key="2">
    <citation type="submission" date="2023-05" db="EMBL/GenBank/DDBJ databases">
        <authorList>
            <person name="Fouks B."/>
        </authorList>
    </citation>
    <scope>NUCLEOTIDE SEQUENCE</scope>
    <source>
        <strain evidence="1">Stay&amp;Tobe</strain>
        <tissue evidence="1">Testes</tissue>
    </source>
</reference>
<evidence type="ECO:0000313" key="2">
    <source>
        <dbReference type="Proteomes" id="UP001233999"/>
    </source>
</evidence>
<feature type="non-terminal residue" evidence="1">
    <location>
        <position position="1"/>
    </location>
</feature>
<reference evidence="1" key="1">
    <citation type="journal article" date="2023" name="IScience">
        <title>Live-bearing cockroach genome reveals convergent evolutionary mechanisms linked to viviparity in insects and beyond.</title>
        <authorList>
            <person name="Fouks B."/>
            <person name="Harrison M.C."/>
            <person name="Mikhailova A.A."/>
            <person name="Marchal E."/>
            <person name="English S."/>
            <person name="Carruthers M."/>
            <person name="Jennings E.C."/>
            <person name="Chiamaka E.L."/>
            <person name="Frigard R.A."/>
            <person name="Pippel M."/>
            <person name="Attardo G.M."/>
            <person name="Benoit J.B."/>
            <person name="Bornberg-Bauer E."/>
            <person name="Tobe S.S."/>
        </authorList>
    </citation>
    <scope>NUCLEOTIDE SEQUENCE</scope>
    <source>
        <strain evidence="1">Stay&amp;Tobe</strain>
    </source>
</reference>
<dbReference type="Proteomes" id="UP001233999">
    <property type="component" value="Unassembled WGS sequence"/>
</dbReference>
<accession>A0AAD8E6J8</accession>
<organism evidence="1 2">
    <name type="scientific">Diploptera punctata</name>
    <name type="common">Pacific beetle cockroach</name>
    <dbReference type="NCBI Taxonomy" id="6984"/>
    <lineage>
        <taxon>Eukaryota</taxon>
        <taxon>Metazoa</taxon>
        <taxon>Ecdysozoa</taxon>
        <taxon>Arthropoda</taxon>
        <taxon>Hexapoda</taxon>
        <taxon>Insecta</taxon>
        <taxon>Pterygota</taxon>
        <taxon>Neoptera</taxon>
        <taxon>Polyneoptera</taxon>
        <taxon>Dictyoptera</taxon>
        <taxon>Blattodea</taxon>
        <taxon>Blaberoidea</taxon>
        <taxon>Blaberidae</taxon>
        <taxon>Diplopterinae</taxon>
        <taxon>Diploptera</taxon>
    </lineage>
</organism>
<comment type="caution">
    <text evidence="1">The sequence shown here is derived from an EMBL/GenBank/DDBJ whole genome shotgun (WGS) entry which is preliminary data.</text>
</comment>
<sequence length="323" mass="36457">NFRNMAVQNSYLHNIVGKVIEIHPPFKAIVSFQYRGKPERALLWADKIIIDGKNVPMNEPIDDYICEGSTLKFTCHSFNVTGQDHCGYFVTMAWRQDSSELSSLNSNSSVFLGIYNASGIVSDVSQRQGVITYTDANDKEQNILFLASKLFLFGKRVSAKQNLQLTLVVDDKVQFDAVPCEPSENDSHCPWFATLVWKGKKPSIEYDNPPTITMEPKNIVAEIRHLTSNPKSGFVRGEGQILHILNEEFGIALGALKNNNWESILFHRSACFLFKLNLGSHDLTKIFQEGDKIHFIAASAPKQYMTLWVASQIIVHFNKDIDI</sequence>
<name>A0AAD8E6J8_DIPPU</name>
<proteinExistence type="predicted"/>
<evidence type="ECO:0000313" key="1">
    <source>
        <dbReference type="EMBL" id="KAJ9579160.1"/>
    </source>
</evidence>
<protein>
    <submittedName>
        <fullName evidence="1">Uncharacterized protein</fullName>
    </submittedName>
</protein>
<dbReference type="AlphaFoldDB" id="A0AAD8E6J8"/>
<dbReference type="EMBL" id="JASPKZ010008640">
    <property type="protein sequence ID" value="KAJ9579160.1"/>
    <property type="molecule type" value="Genomic_DNA"/>
</dbReference>
<gene>
    <name evidence="1" type="ORF">L9F63_024730</name>
</gene>